<evidence type="ECO:0000256" key="3">
    <source>
        <dbReference type="SAM" id="SignalP"/>
    </source>
</evidence>
<accession>A0A1Y6EWI9</accession>
<dbReference type="RefSeq" id="WP_086434635.1">
    <property type="nucleotide sequence ID" value="NZ_FXWH01000001.1"/>
</dbReference>
<dbReference type="GO" id="GO:0000270">
    <property type="term" value="P:peptidoglycan metabolic process"/>
    <property type="evidence" value="ECO:0007669"/>
    <property type="project" value="InterPro"/>
</dbReference>
<dbReference type="PANTHER" id="PTHR33734">
    <property type="entry name" value="LYSM DOMAIN-CONTAINING GPI-ANCHORED PROTEIN 2"/>
    <property type="match status" value="1"/>
</dbReference>
<dbReference type="PROSITE" id="PS00922">
    <property type="entry name" value="TRANSGLYCOSYLASE"/>
    <property type="match status" value="1"/>
</dbReference>
<dbReference type="GO" id="GO:0016020">
    <property type="term" value="C:membrane"/>
    <property type="evidence" value="ECO:0007669"/>
    <property type="project" value="InterPro"/>
</dbReference>
<feature type="compositionally biased region" description="Polar residues" evidence="2">
    <location>
        <begin position="34"/>
        <end position="45"/>
    </location>
</feature>
<evidence type="ECO:0000259" key="4">
    <source>
        <dbReference type="PROSITE" id="PS51782"/>
    </source>
</evidence>
<dbReference type="GO" id="GO:0008932">
    <property type="term" value="F:lytic endotransglycosylase activity"/>
    <property type="evidence" value="ECO:0007669"/>
    <property type="project" value="TreeGrafter"/>
</dbReference>
<dbReference type="SUPFAM" id="SSF54106">
    <property type="entry name" value="LysM domain"/>
    <property type="match status" value="3"/>
</dbReference>
<dbReference type="EMBL" id="FXWH01000001">
    <property type="protein sequence ID" value="SMQ67055.1"/>
    <property type="molecule type" value="Genomic_DNA"/>
</dbReference>
<dbReference type="Gene3D" id="3.10.350.10">
    <property type="entry name" value="LysM domain"/>
    <property type="match status" value="3"/>
</dbReference>
<keyword evidence="6" id="KW-1185">Reference proteome</keyword>
<dbReference type="PANTHER" id="PTHR33734:SF22">
    <property type="entry name" value="MEMBRANE-BOUND LYTIC MUREIN TRANSGLYCOSYLASE D"/>
    <property type="match status" value="1"/>
</dbReference>
<dbReference type="CDD" id="cd00118">
    <property type="entry name" value="LysM"/>
    <property type="match status" value="3"/>
</dbReference>
<dbReference type="Pfam" id="PF01476">
    <property type="entry name" value="LysM"/>
    <property type="match status" value="3"/>
</dbReference>
<evidence type="ECO:0000313" key="5">
    <source>
        <dbReference type="EMBL" id="SMQ67055.1"/>
    </source>
</evidence>
<dbReference type="PROSITE" id="PS51782">
    <property type="entry name" value="LYSM"/>
    <property type="match status" value="3"/>
</dbReference>
<dbReference type="InterPro" id="IPR008258">
    <property type="entry name" value="Transglycosylase_SLT_dom_1"/>
</dbReference>
<feature type="region of interest" description="Disordered" evidence="2">
    <location>
        <begin position="31"/>
        <end position="55"/>
    </location>
</feature>
<dbReference type="InterPro" id="IPR000189">
    <property type="entry name" value="Transglyc_AS"/>
</dbReference>
<evidence type="ECO:0000313" key="6">
    <source>
        <dbReference type="Proteomes" id="UP000194450"/>
    </source>
</evidence>
<feature type="domain" description="LysM" evidence="4">
    <location>
        <begin position="427"/>
        <end position="471"/>
    </location>
</feature>
<gene>
    <name evidence="5" type="ORF">SAMN06297229_1586</name>
</gene>
<dbReference type="InterPro" id="IPR023346">
    <property type="entry name" value="Lysozyme-like_dom_sf"/>
</dbReference>
<dbReference type="OrthoDB" id="9815002at2"/>
<dbReference type="Proteomes" id="UP000194450">
    <property type="component" value="Unassembled WGS sequence"/>
</dbReference>
<dbReference type="InterPro" id="IPR018392">
    <property type="entry name" value="LysM"/>
</dbReference>
<dbReference type="InterPro" id="IPR036779">
    <property type="entry name" value="LysM_dom_sf"/>
</dbReference>
<sequence length="544" mass="61451">MKKVYLGACLTLLLSGCQMTSSWPLIGDDEFVTPGTNQSSAQASVENDEASESQAVEAQSVPEDAIVAVEVPPTPQEQEFLWDRIRDQLHFVAPEIPRLQAQRNWYLRNPAYMDRVGKRAEPFLHFIVEEIERRQLPLELALLPIVESAFDPFAYSHGRASGIWQFIPGTAIHYGLEINWWYDGRRDVYAATHAALDYLERLHKFFDGNWLHALAAYNSGEGRVANAIRKNKRQGKPTDFWSLDLPRETRAYVPKLLALADILKHSDNYEFSFYPIANEPYLDIVTVDSQIDLAMAAEMAELDLSELHHYNSGYNRWATAPAGPHRLMLPRANASALRTQLAITNAADWLKWERHHVSSGESLLVIANKYHTTPDVIQRVNNISGSIIRAGDYLLIPVAARDLEDYSLSADARLAATQANPKGKHRVDYQVNAGDTLWDISREYDVNLRQLAKWNGMAPTDMLRPGQKLAVWLSEAPQVTPNNREGVIRGLSYRVRQGDSLARIAGRFNVTIAEIEKWNKISRGAYLQPGQQLKLFVDVTNLNI</sequence>
<dbReference type="SMART" id="SM00257">
    <property type="entry name" value="LysM"/>
    <property type="match status" value="3"/>
</dbReference>
<organism evidence="5 6">
    <name type="scientific">Pseudidiomarina planktonica</name>
    <dbReference type="NCBI Taxonomy" id="1323738"/>
    <lineage>
        <taxon>Bacteria</taxon>
        <taxon>Pseudomonadati</taxon>
        <taxon>Pseudomonadota</taxon>
        <taxon>Gammaproteobacteria</taxon>
        <taxon>Alteromonadales</taxon>
        <taxon>Idiomarinaceae</taxon>
        <taxon>Pseudidiomarina</taxon>
    </lineage>
</organism>
<dbReference type="FunFam" id="1.10.530.10:FF:000004">
    <property type="entry name" value="Membrane-bound lytic murein transglycosylase D"/>
    <property type="match status" value="1"/>
</dbReference>
<name>A0A1Y6EWI9_9GAMM</name>
<dbReference type="AlphaFoldDB" id="A0A1Y6EWI9"/>
<evidence type="ECO:0000256" key="1">
    <source>
        <dbReference type="ARBA" id="ARBA00007734"/>
    </source>
</evidence>
<keyword evidence="3" id="KW-0732">Signal</keyword>
<dbReference type="Gene3D" id="1.10.530.10">
    <property type="match status" value="1"/>
</dbReference>
<protein>
    <submittedName>
        <fullName evidence="5">Membrane-bound lytic murein transglycosylase D</fullName>
    </submittedName>
</protein>
<reference evidence="6" key="1">
    <citation type="submission" date="2017-04" db="EMBL/GenBank/DDBJ databases">
        <authorList>
            <person name="Varghese N."/>
            <person name="Submissions S."/>
        </authorList>
    </citation>
    <scope>NUCLEOTIDE SEQUENCE [LARGE SCALE GENOMIC DNA]</scope>
</reference>
<comment type="similarity">
    <text evidence="1">Belongs to the transglycosylase Slt family.</text>
</comment>
<feature type="chain" id="PRO_5012102349" evidence="3">
    <location>
        <begin position="21"/>
        <end position="544"/>
    </location>
</feature>
<dbReference type="SUPFAM" id="SSF53955">
    <property type="entry name" value="Lysozyme-like"/>
    <property type="match status" value="1"/>
</dbReference>
<evidence type="ECO:0000256" key="2">
    <source>
        <dbReference type="SAM" id="MobiDB-lite"/>
    </source>
</evidence>
<feature type="signal peptide" evidence="3">
    <location>
        <begin position="1"/>
        <end position="20"/>
    </location>
</feature>
<feature type="domain" description="LysM" evidence="4">
    <location>
        <begin position="491"/>
        <end position="535"/>
    </location>
</feature>
<proteinExistence type="inferred from homology"/>
<dbReference type="PROSITE" id="PS51257">
    <property type="entry name" value="PROKAR_LIPOPROTEIN"/>
    <property type="match status" value="1"/>
</dbReference>
<dbReference type="CDD" id="cd16894">
    <property type="entry name" value="MltD-like"/>
    <property type="match status" value="1"/>
</dbReference>
<dbReference type="Pfam" id="PF01464">
    <property type="entry name" value="SLT"/>
    <property type="match status" value="1"/>
</dbReference>
<feature type="domain" description="LysM" evidence="4">
    <location>
        <begin position="353"/>
        <end position="396"/>
    </location>
</feature>